<proteinExistence type="predicted"/>
<organism evidence="1 2">
    <name type="scientific">Candidatus Enterousia avicola</name>
    <dbReference type="NCBI Taxonomy" id="2840787"/>
    <lineage>
        <taxon>Bacteria</taxon>
        <taxon>Pseudomonadati</taxon>
        <taxon>Pseudomonadota</taxon>
        <taxon>Alphaproteobacteria</taxon>
        <taxon>Candidatus Enterousia</taxon>
    </lineage>
</organism>
<reference evidence="1" key="1">
    <citation type="submission" date="2020-10" db="EMBL/GenBank/DDBJ databases">
        <authorList>
            <person name="Gilroy R."/>
        </authorList>
    </citation>
    <scope>NUCLEOTIDE SEQUENCE</scope>
    <source>
        <strain evidence="1">CHK136-897</strain>
    </source>
</reference>
<reference evidence="1" key="2">
    <citation type="journal article" date="2021" name="PeerJ">
        <title>Extensive microbial diversity within the chicken gut microbiome revealed by metagenomics and culture.</title>
        <authorList>
            <person name="Gilroy R."/>
            <person name="Ravi A."/>
            <person name="Getino M."/>
            <person name="Pursley I."/>
            <person name="Horton D.L."/>
            <person name="Alikhan N.F."/>
            <person name="Baker D."/>
            <person name="Gharbi K."/>
            <person name="Hall N."/>
            <person name="Watson M."/>
            <person name="Adriaenssens E.M."/>
            <person name="Foster-Nyarko E."/>
            <person name="Jarju S."/>
            <person name="Secka A."/>
            <person name="Antonio M."/>
            <person name="Oren A."/>
            <person name="Chaudhuri R.R."/>
            <person name="La Ragione R."/>
            <person name="Hildebrand F."/>
            <person name="Pallen M.J."/>
        </authorList>
    </citation>
    <scope>NUCLEOTIDE SEQUENCE</scope>
    <source>
        <strain evidence="1">CHK136-897</strain>
    </source>
</reference>
<protein>
    <submittedName>
        <fullName evidence="1">Uncharacterized protein</fullName>
    </submittedName>
</protein>
<accession>A0A9D1SMB3</accession>
<dbReference type="AlphaFoldDB" id="A0A9D1SMB3"/>
<comment type="caution">
    <text evidence="1">The sequence shown here is derived from an EMBL/GenBank/DDBJ whole genome shotgun (WGS) entry which is preliminary data.</text>
</comment>
<evidence type="ECO:0000313" key="1">
    <source>
        <dbReference type="EMBL" id="HIU65180.1"/>
    </source>
</evidence>
<sequence length="208" mass="24328">MARNQRLKTADFFYKYIENKRVYVRLVVMKGVKEHLTPNKMRELFGLEYQFMNWFDYDTFLLNDGTVVSNRDSATYRGFRGILKNDVRFDNYCELVAVVSLSITPYPYSNSPFVGQIVRRPKYVKPNNNFLGETGFAGTIVCRDKKTGQILPVPNKWLYTSTSHCIIPERTKTNGLPGLANLIESDVFCQDYETYEKLIRIHVSERYR</sequence>
<gene>
    <name evidence="1" type="ORF">IAC63_00880</name>
</gene>
<dbReference type="EMBL" id="DVNO01000006">
    <property type="protein sequence ID" value="HIU65180.1"/>
    <property type="molecule type" value="Genomic_DNA"/>
</dbReference>
<name>A0A9D1SMB3_9PROT</name>
<evidence type="ECO:0000313" key="2">
    <source>
        <dbReference type="Proteomes" id="UP000824142"/>
    </source>
</evidence>
<dbReference type="Proteomes" id="UP000824142">
    <property type="component" value="Unassembled WGS sequence"/>
</dbReference>